<comment type="subcellular location">
    <subcellularLocation>
        <location evidence="1">Cell outer membrane</location>
    </subcellularLocation>
</comment>
<dbReference type="Pfam" id="PF13715">
    <property type="entry name" value="CarbopepD_reg_2"/>
    <property type="match status" value="1"/>
</dbReference>
<keyword evidence="7" id="KW-1185">Reference proteome</keyword>
<keyword evidence="6" id="KW-0675">Receptor</keyword>
<keyword evidence="3" id="KW-0998">Cell outer membrane</keyword>
<dbReference type="Gene3D" id="2.40.170.20">
    <property type="entry name" value="TonB-dependent receptor, beta-barrel domain"/>
    <property type="match status" value="1"/>
</dbReference>
<dbReference type="SUPFAM" id="SSF56935">
    <property type="entry name" value="Porins"/>
    <property type="match status" value="1"/>
</dbReference>
<dbReference type="OrthoDB" id="8764943at2"/>
<reference evidence="6 7" key="1">
    <citation type="submission" date="2019-01" db="EMBL/GenBank/DDBJ databases">
        <title>Flavobacterium sp. nov.,isolated from freshwater.</title>
        <authorList>
            <person name="Zhang R."/>
            <person name="Du Z.-J."/>
        </authorList>
    </citation>
    <scope>NUCLEOTIDE SEQUENCE [LARGE SCALE GENOMIC DNA]</scope>
    <source>
        <strain evidence="6 7">1E403</strain>
    </source>
</reference>
<dbReference type="PANTHER" id="PTHR40980:SF4">
    <property type="entry name" value="TONB-DEPENDENT RECEPTOR-LIKE BETA-BARREL DOMAIN-CONTAINING PROTEIN"/>
    <property type="match status" value="1"/>
</dbReference>
<feature type="domain" description="Outer membrane protein beta-barrel" evidence="5">
    <location>
        <begin position="384"/>
        <end position="787"/>
    </location>
</feature>
<dbReference type="InterPro" id="IPR041700">
    <property type="entry name" value="OMP_b-brl_3"/>
</dbReference>
<keyword evidence="2" id="KW-0472">Membrane</keyword>
<dbReference type="InterPro" id="IPR036942">
    <property type="entry name" value="Beta-barrel_TonB_sf"/>
</dbReference>
<evidence type="ECO:0000313" key="7">
    <source>
        <dbReference type="Proteomes" id="UP000287527"/>
    </source>
</evidence>
<dbReference type="PANTHER" id="PTHR40980">
    <property type="entry name" value="PLUG DOMAIN-CONTAINING PROTEIN"/>
    <property type="match status" value="1"/>
</dbReference>
<comment type="caution">
    <text evidence="6">The sequence shown here is derived from an EMBL/GenBank/DDBJ whole genome shotgun (WGS) entry which is preliminary data.</text>
</comment>
<dbReference type="Pfam" id="PF14905">
    <property type="entry name" value="OMP_b-brl_3"/>
    <property type="match status" value="1"/>
</dbReference>
<keyword evidence="4" id="KW-0732">Signal</keyword>
<protein>
    <submittedName>
        <fullName evidence="6">TonB-dependent receptor</fullName>
    </submittedName>
</protein>
<dbReference type="InterPro" id="IPR008969">
    <property type="entry name" value="CarboxyPept-like_regulatory"/>
</dbReference>
<proteinExistence type="predicted"/>
<dbReference type="SUPFAM" id="SSF49464">
    <property type="entry name" value="Carboxypeptidase regulatory domain-like"/>
    <property type="match status" value="1"/>
</dbReference>
<accession>A0A3S3U5K5</accession>
<evidence type="ECO:0000256" key="1">
    <source>
        <dbReference type="ARBA" id="ARBA00004442"/>
    </source>
</evidence>
<sequence length="809" mass="91288">MSSSSIIKKQRSLIMIISLFCYFAGQAQNPVVSGRVYDSAKQPLSFADALVLSVQDSTVYRKGFTDEKGRFEIADVASGNYFLKISTLGYQEYYVPLLVQESMELPDIILAAAESKELDNVVINSKRPVVKRRIDRLEFDVENSILSSDNAWEIIKKTPGVSSATGNLTIRGSSGILVTINDKKVYLTGTELKNLLENTSGEDIKSIEVITTPPAKYEAQGSAVLNIKMRKNVTGGYKGSVSGAYVQSMYPKGVVSTNQYYKNNKLTVFGGYSFGSGHYYSETPGEIRYFDEEGKTASVWKNAEKAHYRALAQHSYNLTAEYQIDSLNTVAVGANGFSSLKSTANMESPTRIYNGFGQLDSIYSTRNHRDYPQKNSTLTGSFEHKFDSKHKIAVSSDYTKYYYNQEQDINAAFSLPMSAPYRESLIESNDTRRIDLFSVQADYNGASGVTNTEAGLRYGSVKADNVFDYSKEENGMPVPNAGLSNQFLYDESIMAGYIGADREFGKWGFKAGLRGEYTHLEGNSVTTAEVNTQDYFKLFPSLYTLYKASDNHQIGASYGKRIIRPQYSALNPFRSYSTPYAYATGDPRLQPAITHNFSLMYTLKTKYNFDLYYRFEKDPTIEIIRQDYATNTIITQVTNIDKNMSLGLDFNTNIEFFEWWQTGLQATVDYKEDTFQGVDELMYTNKKVSFTTSTNSRFTLSKKKDLLAEMNFYYTSPTVQGSYNYDQLSSLSLSVKKIFLKGNGELTFIFSDIYKGQVLKATTQYANQYSYTSNYGDSQSFRIQFRYRFGNQKLGNGKSRENTDEQKRL</sequence>
<evidence type="ECO:0000256" key="2">
    <source>
        <dbReference type="ARBA" id="ARBA00023136"/>
    </source>
</evidence>
<evidence type="ECO:0000259" key="5">
    <source>
        <dbReference type="Pfam" id="PF14905"/>
    </source>
</evidence>
<feature type="chain" id="PRO_5018780762" evidence="4">
    <location>
        <begin position="28"/>
        <end position="809"/>
    </location>
</feature>
<name>A0A3S3U5K5_9FLAO</name>
<dbReference type="GO" id="GO:0009279">
    <property type="term" value="C:cell outer membrane"/>
    <property type="evidence" value="ECO:0007669"/>
    <property type="project" value="UniProtKB-SubCell"/>
</dbReference>
<dbReference type="EMBL" id="SBII01000001">
    <property type="protein sequence ID" value="RWX03743.1"/>
    <property type="molecule type" value="Genomic_DNA"/>
</dbReference>
<dbReference type="Proteomes" id="UP000287527">
    <property type="component" value="Unassembled WGS sequence"/>
</dbReference>
<dbReference type="RefSeq" id="WP_128388298.1">
    <property type="nucleotide sequence ID" value="NZ_SBII01000001.1"/>
</dbReference>
<feature type="signal peptide" evidence="4">
    <location>
        <begin position="1"/>
        <end position="27"/>
    </location>
</feature>
<dbReference type="AlphaFoldDB" id="A0A3S3U5K5"/>
<evidence type="ECO:0000256" key="4">
    <source>
        <dbReference type="SAM" id="SignalP"/>
    </source>
</evidence>
<gene>
    <name evidence="6" type="ORF">EPI11_02090</name>
</gene>
<dbReference type="Gene3D" id="2.60.40.1120">
    <property type="entry name" value="Carboxypeptidase-like, regulatory domain"/>
    <property type="match status" value="1"/>
</dbReference>
<evidence type="ECO:0000313" key="6">
    <source>
        <dbReference type="EMBL" id="RWX03743.1"/>
    </source>
</evidence>
<evidence type="ECO:0000256" key="3">
    <source>
        <dbReference type="ARBA" id="ARBA00023237"/>
    </source>
</evidence>
<organism evidence="6 7">
    <name type="scientific">Flavobacterium cerinum</name>
    <dbReference type="NCBI Taxonomy" id="2502784"/>
    <lineage>
        <taxon>Bacteria</taxon>
        <taxon>Pseudomonadati</taxon>
        <taxon>Bacteroidota</taxon>
        <taxon>Flavobacteriia</taxon>
        <taxon>Flavobacteriales</taxon>
        <taxon>Flavobacteriaceae</taxon>
        <taxon>Flavobacterium</taxon>
    </lineage>
</organism>